<dbReference type="EMBL" id="BOOJ01000052">
    <property type="protein sequence ID" value="GIH95281.1"/>
    <property type="molecule type" value="Genomic_DNA"/>
</dbReference>
<evidence type="ECO:0000313" key="1">
    <source>
        <dbReference type="EMBL" id="GIH95281.1"/>
    </source>
</evidence>
<proteinExistence type="predicted"/>
<reference evidence="1 2" key="1">
    <citation type="submission" date="2021-01" db="EMBL/GenBank/DDBJ databases">
        <title>Whole genome shotgun sequence of Planobispora siamensis NBRC 107568.</title>
        <authorList>
            <person name="Komaki H."/>
            <person name="Tamura T."/>
        </authorList>
    </citation>
    <scope>NUCLEOTIDE SEQUENCE [LARGE SCALE GENOMIC DNA]</scope>
    <source>
        <strain evidence="1 2">NBRC 107568</strain>
    </source>
</reference>
<accession>A0A8J3WPW5</accession>
<dbReference type="Proteomes" id="UP000619788">
    <property type="component" value="Unassembled WGS sequence"/>
</dbReference>
<gene>
    <name evidence="1" type="ORF">Psi01_59110</name>
</gene>
<protein>
    <submittedName>
        <fullName evidence="1">Uncharacterized protein</fullName>
    </submittedName>
</protein>
<dbReference type="AlphaFoldDB" id="A0A8J3WPW5"/>
<evidence type="ECO:0000313" key="2">
    <source>
        <dbReference type="Proteomes" id="UP000619788"/>
    </source>
</evidence>
<keyword evidence="2" id="KW-1185">Reference proteome</keyword>
<sequence length="96" mass="10442">MGRYYNHRDRVAAFQRGEIAREMAAAGHDAAAAERAGRLAALDAALEMVESGDFPAETKQRARQIHDTDAAEIRAAGPVGCTCPYWRCVESRPGHS</sequence>
<organism evidence="1 2">
    <name type="scientific">Planobispora siamensis</name>
    <dbReference type="NCBI Taxonomy" id="936338"/>
    <lineage>
        <taxon>Bacteria</taxon>
        <taxon>Bacillati</taxon>
        <taxon>Actinomycetota</taxon>
        <taxon>Actinomycetes</taxon>
        <taxon>Streptosporangiales</taxon>
        <taxon>Streptosporangiaceae</taxon>
        <taxon>Planobispora</taxon>
    </lineage>
</organism>
<dbReference type="RefSeq" id="WP_204067381.1">
    <property type="nucleotide sequence ID" value="NZ_BOOJ01000052.1"/>
</dbReference>
<comment type="caution">
    <text evidence="1">The sequence shown here is derived from an EMBL/GenBank/DDBJ whole genome shotgun (WGS) entry which is preliminary data.</text>
</comment>
<name>A0A8J3WPW5_9ACTN</name>